<sequence>MASVQKIKLSSSRDIPFNKLVLSQSNVRRVKAGVSIEQLAESIALRTLLQSLNVRAVVDADGQETGMFEVPAGGRRYRALELLVKQKRMAKTQPVPCVVRDEGIAEDDSLAENDERIGLHPLDQFRAFKALHDGGMSEEDIAARHFVTPAIVKQRLRLAAVSPKLHEVYADDGMTLEQLMAFSVTADHARQEQVWDHVSRSQLDQPYQIRRMLTENSVRASDRRAQFIGLDAYQQAGGNISRDLFEHDDGGWLQDVALLDRLVTEKLTAEAETIATEGWKWISAAVDFPYGHSHGLRELDGVPVELSEDDRAAMAALRAEYDRLEADYAEADELPDEIDQRLGEIETALSAFDIRPVIFDAADIARAGVFVSIDSEGKLSVDRGYVRPEDEAPVIVDREAEIAAGGESAPDDEDAVSAPRAVITIGGAPAESEEDDDDVIKPLPDRLITELTAHRTLALRNALANDPAIAFTAVLHNFVLSTFYRFASSSGCLEIAIRSPTLPAQAPGLNDSASAKAIEARHEAWKVRLPSEEGDLWDKLIGFDATEQSSLFAHCASFGVNALYEPASRFNEGRVSAHCVRRRLDHAEVLARAVGLDMVAAGWTTGVDNYLGRVTKPRILEAVREAKGESSAQLIDHLKKADMAREAERLLEGTGWLPEPLRLTDVETAAATGEAEALPEFLAADDEDQAETDEDQPRVVAAE</sequence>
<evidence type="ECO:0000256" key="3">
    <source>
        <dbReference type="SAM" id="MobiDB-lite"/>
    </source>
</evidence>
<evidence type="ECO:0000259" key="4">
    <source>
        <dbReference type="SMART" id="SM00470"/>
    </source>
</evidence>
<dbReference type="FunFam" id="1.10.10.2830:FF:000001">
    <property type="entry name" value="Chromosome partitioning protein ParB"/>
    <property type="match status" value="1"/>
</dbReference>
<feature type="compositionally biased region" description="Acidic residues" evidence="3">
    <location>
        <begin position="683"/>
        <end position="694"/>
    </location>
</feature>
<dbReference type="Proteomes" id="UP000199615">
    <property type="component" value="Unassembled WGS sequence"/>
</dbReference>
<proteinExistence type="inferred from homology"/>
<dbReference type="AlphaFoldDB" id="A0A1H8PEF5"/>
<dbReference type="Gene3D" id="3.90.1530.30">
    <property type="match status" value="1"/>
</dbReference>
<dbReference type="SUPFAM" id="SSF109709">
    <property type="entry name" value="KorB DNA-binding domain-like"/>
    <property type="match status" value="1"/>
</dbReference>
<evidence type="ECO:0000256" key="1">
    <source>
        <dbReference type="ARBA" id="ARBA00006295"/>
    </source>
</evidence>
<reference evidence="6" key="1">
    <citation type="submission" date="2016-10" db="EMBL/GenBank/DDBJ databases">
        <authorList>
            <person name="Varghese N."/>
            <person name="Submissions S."/>
        </authorList>
    </citation>
    <scope>NUCLEOTIDE SEQUENCE [LARGE SCALE GENOMIC DNA]</scope>
    <source>
        <strain evidence="6">DSM 123</strain>
    </source>
</reference>
<dbReference type="RefSeq" id="WP_092682347.1">
    <property type="nucleotide sequence ID" value="NZ_FODT01000002.1"/>
</dbReference>
<feature type="coiled-coil region" evidence="2">
    <location>
        <begin position="307"/>
        <end position="334"/>
    </location>
</feature>
<gene>
    <name evidence="5" type="ORF">SAMN05444123_102522</name>
</gene>
<evidence type="ECO:0000313" key="5">
    <source>
        <dbReference type="EMBL" id="SEO40206.1"/>
    </source>
</evidence>
<feature type="domain" description="ParB-like N-terminal" evidence="4">
    <location>
        <begin position="13"/>
        <end position="114"/>
    </location>
</feature>
<dbReference type="GO" id="GO:0007059">
    <property type="term" value="P:chromosome segregation"/>
    <property type="evidence" value="ECO:0007669"/>
    <property type="project" value="TreeGrafter"/>
</dbReference>
<evidence type="ECO:0000256" key="2">
    <source>
        <dbReference type="SAM" id="Coils"/>
    </source>
</evidence>
<name>A0A1H8PEF5_9BRAD</name>
<accession>A0A1H8PEF5</accession>
<dbReference type="GO" id="GO:0005694">
    <property type="term" value="C:chromosome"/>
    <property type="evidence" value="ECO:0007669"/>
    <property type="project" value="TreeGrafter"/>
</dbReference>
<organism evidence="5 6">
    <name type="scientific">Rhodopseudomonas pseudopalustris</name>
    <dbReference type="NCBI Taxonomy" id="1513892"/>
    <lineage>
        <taxon>Bacteria</taxon>
        <taxon>Pseudomonadati</taxon>
        <taxon>Pseudomonadota</taxon>
        <taxon>Alphaproteobacteria</taxon>
        <taxon>Hyphomicrobiales</taxon>
        <taxon>Nitrobacteraceae</taxon>
        <taxon>Rhodopseudomonas</taxon>
    </lineage>
</organism>
<evidence type="ECO:0000313" key="6">
    <source>
        <dbReference type="Proteomes" id="UP000199615"/>
    </source>
</evidence>
<dbReference type="InterPro" id="IPR003115">
    <property type="entry name" value="ParB_N"/>
</dbReference>
<dbReference type="PANTHER" id="PTHR33375">
    <property type="entry name" value="CHROMOSOME-PARTITIONING PROTEIN PARB-RELATED"/>
    <property type="match status" value="1"/>
</dbReference>
<feature type="region of interest" description="Disordered" evidence="3">
    <location>
        <begin position="674"/>
        <end position="703"/>
    </location>
</feature>
<keyword evidence="2" id="KW-0175">Coiled coil</keyword>
<dbReference type="InterPro" id="IPR036086">
    <property type="entry name" value="ParB/Sulfiredoxin_sf"/>
</dbReference>
<dbReference type="PANTHER" id="PTHR33375:SF7">
    <property type="entry name" value="CHROMOSOME 2-PARTITIONING PROTEIN PARB-RELATED"/>
    <property type="match status" value="1"/>
</dbReference>
<dbReference type="InterPro" id="IPR050336">
    <property type="entry name" value="Chromosome_partition/occlusion"/>
</dbReference>
<dbReference type="SUPFAM" id="SSF110849">
    <property type="entry name" value="ParB/Sulfiredoxin"/>
    <property type="match status" value="1"/>
</dbReference>
<dbReference type="Gene3D" id="1.10.10.2830">
    <property type="match status" value="1"/>
</dbReference>
<dbReference type="CDD" id="cd16406">
    <property type="entry name" value="ParB_N_like"/>
    <property type="match status" value="1"/>
</dbReference>
<comment type="similarity">
    <text evidence="1">Belongs to the ParB family.</text>
</comment>
<dbReference type="SMART" id="SM00470">
    <property type="entry name" value="ParB"/>
    <property type="match status" value="1"/>
</dbReference>
<dbReference type="FunFam" id="3.90.1530.30:FF:000002">
    <property type="entry name" value="Chromosome partitioning protein ParB"/>
    <property type="match status" value="1"/>
</dbReference>
<dbReference type="OrthoDB" id="9813122at2"/>
<dbReference type="EMBL" id="FODT01000002">
    <property type="protein sequence ID" value="SEO40206.1"/>
    <property type="molecule type" value="Genomic_DNA"/>
</dbReference>
<keyword evidence="6" id="KW-1185">Reference proteome</keyword>
<dbReference type="Pfam" id="PF02195">
    <property type="entry name" value="ParB_N"/>
    <property type="match status" value="1"/>
</dbReference>
<protein>
    <submittedName>
        <fullName evidence="5">ParB family protein</fullName>
    </submittedName>
</protein>